<dbReference type="OrthoDB" id="2003288at2"/>
<organism evidence="1 2">
    <name type="scientific">Ruminococcus flavefaciens</name>
    <dbReference type="NCBI Taxonomy" id="1265"/>
    <lineage>
        <taxon>Bacteria</taxon>
        <taxon>Bacillati</taxon>
        <taxon>Bacillota</taxon>
        <taxon>Clostridia</taxon>
        <taxon>Eubacteriales</taxon>
        <taxon>Oscillospiraceae</taxon>
        <taxon>Ruminococcus</taxon>
    </lineage>
</organism>
<dbReference type="RefSeq" id="WP_074715928.1">
    <property type="nucleotide sequence ID" value="NZ_FNWV01000004.1"/>
</dbReference>
<proteinExistence type="predicted"/>
<dbReference type="EMBL" id="FNWV01000004">
    <property type="protein sequence ID" value="SEH56421.1"/>
    <property type="molecule type" value="Genomic_DNA"/>
</dbReference>
<gene>
    <name evidence="1" type="ORF">SAMN02910265_01478</name>
</gene>
<protein>
    <submittedName>
        <fullName evidence="1">Uncharacterized protein</fullName>
    </submittedName>
</protein>
<sequence>MLIKGSSEYNFKYNSEITEQPPFGQMINGQGEGAVSKLRYGVCFMSFNGCEVIAVHNALVYLKKPQKIKDVAYYMERFRVLMGFFGCNAFSLGKALNYFDASFEKVKSPDDAKAFIITFWTKIPFLSSIHTVFCTRENSGGIRVYNRYNSCTYAPVCQTLEEIIGTRRPIAVYKIV</sequence>
<reference evidence="1 2" key="1">
    <citation type="submission" date="2016-10" db="EMBL/GenBank/DDBJ databases">
        <authorList>
            <person name="de Groot N.N."/>
        </authorList>
    </citation>
    <scope>NUCLEOTIDE SEQUENCE [LARGE SCALE GENOMIC DNA]</scope>
    <source>
        <strain evidence="1 2">YAD2003</strain>
    </source>
</reference>
<dbReference type="AlphaFoldDB" id="A0A1H6JBQ0"/>
<dbReference type="Proteomes" id="UP000183190">
    <property type="component" value="Unassembled WGS sequence"/>
</dbReference>
<accession>A0A1H6JBQ0</accession>
<name>A0A1H6JBQ0_RUMFL</name>
<evidence type="ECO:0000313" key="1">
    <source>
        <dbReference type="EMBL" id="SEH56421.1"/>
    </source>
</evidence>
<evidence type="ECO:0000313" key="2">
    <source>
        <dbReference type="Proteomes" id="UP000183190"/>
    </source>
</evidence>